<accession>A0A0R3R610</accession>
<organism evidence="1">
    <name type="scientific">Brugia timori</name>
    <dbReference type="NCBI Taxonomy" id="42155"/>
    <lineage>
        <taxon>Eukaryota</taxon>
        <taxon>Metazoa</taxon>
        <taxon>Ecdysozoa</taxon>
        <taxon>Nematoda</taxon>
        <taxon>Chromadorea</taxon>
        <taxon>Rhabditida</taxon>
        <taxon>Spirurina</taxon>
        <taxon>Spiruromorpha</taxon>
        <taxon>Filarioidea</taxon>
        <taxon>Onchocercidae</taxon>
        <taxon>Brugia</taxon>
    </lineage>
</organism>
<reference evidence="1" key="1">
    <citation type="submission" date="2017-02" db="UniProtKB">
        <authorList>
            <consortium name="WormBaseParasite"/>
        </authorList>
    </citation>
    <scope>IDENTIFICATION</scope>
</reference>
<sequence>LWRKPNGIRLPSTFCCPTQAMTCEILILDPLEPATTIALKLLYSDKERCALPPVRSRASFSIRFTIFSKVCRSVLPGVGSNSSLCANFGQKLCNDTEKLINNKNSLFNNFYDIQLRFSDRFLNITICSLISNSITNTNSMSFSK</sequence>
<dbReference type="WBParaSite" id="BTMF_0001545401-mRNA-1">
    <property type="protein sequence ID" value="BTMF_0001545401-mRNA-1"/>
    <property type="gene ID" value="BTMF_0001545401"/>
</dbReference>
<evidence type="ECO:0000313" key="1">
    <source>
        <dbReference type="WBParaSite" id="BTMF_0001545401-mRNA-1"/>
    </source>
</evidence>
<name>A0A0R3R610_9BILA</name>
<proteinExistence type="predicted"/>
<protein>
    <submittedName>
        <fullName evidence="1">Uncharacterized protein</fullName>
    </submittedName>
</protein>
<dbReference type="AlphaFoldDB" id="A0A0R3R610"/>